<dbReference type="InterPro" id="IPR046335">
    <property type="entry name" value="LacI/GalR-like_sensor"/>
</dbReference>
<dbReference type="InterPro" id="IPR028082">
    <property type="entry name" value="Peripla_BP_I"/>
</dbReference>
<dbReference type="SUPFAM" id="SSF47413">
    <property type="entry name" value="lambda repressor-like DNA-binding domains"/>
    <property type="match status" value="1"/>
</dbReference>
<dbReference type="PROSITE" id="PS50932">
    <property type="entry name" value="HTH_LACI_2"/>
    <property type="match status" value="1"/>
</dbReference>
<dbReference type="GO" id="GO:0003700">
    <property type="term" value="F:DNA-binding transcription factor activity"/>
    <property type="evidence" value="ECO:0007669"/>
    <property type="project" value="TreeGrafter"/>
</dbReference>
<dbReference type="InterPro" id="IPR000843">
    <property type="entry name" value="HTH_LacI"/>
</dbReference>
<dbReference type="CDD" id="cd06286">
    <property type="entry name" value="PBP1_CcpB-like"/>
    <property type="match status" value="1"/>
</dbReference>
<dbReference type="Proteomes" id="UP000002067">
    <property type="component" value="Chromosome"/>
</dbReference>
<dbReference type="KEGG" id="lrh:LGG_02106"/>
<dbReference type="Pfam" id="PF13377">
    <property type="entry name" value="Peripla_BP_3"/>
    <property type="match status" value="1"/>
</dbReference>
<dbReference type="SMART" id="SM00354">
    <property type="entry name" value="HTH_LACI"/>
    <property type="match status" value="1"/>
</dbReference>
<sequence>MATISEIAAAAGVGVTTVSRYLNHHPYISADKKARIEAAIKTLGYTPSAAATSLRAQATGNIGVLVSRVTNPFFAGLFDAIERTLHAHGYQVMISQTYDNPDAEERFLNQLKSRELDGVILASVEVPARVATVAKAFPGRVVVVNADVQIPNAKSLVLPHYQATRDALDYLFAQGHRRFAYMTGGAIKSARHGQSRTQAFFDFMQARGLPVEPAWLFEQVHTATEGQTLGRQIAALAPAKRPDAIFTNSDEVAVGVVDSLVAANIAVPDDIAVMGYDDQPFAPFARVPLTTVHQPVAEMAQVATDLLLAGLGRGEPAVAPEPLTLTLKIRQSA</sequence>
<dbReference type="PANTHER" id="PTHR30146">
    <property type="entry name" value="LACI-RELATED TRANSCRIPTIONAL REPRESSOR"/>
    <property type="match status" value="1"/>
</dbReference>
<evidence type="ECO:0000313" key="1">
    <source>
        <dbReference type="EMBL" id="BAI42552.1"/>
    </source>
</evidence>
<evidence type="ECO:0000313" key="2">
    <source>
        <dbReference type="Proteomes" id="UP000002067"/>
    </source>
</evidence>
<reference evidence="1 2" key="1">
    <citation type="journal article" date="2009" name="J. Bacteriol.">
        <title>Complete genome sequence of the probiotic Lactobacillus rhamnosus ATCC 53103.</title>
        <authorList>
            <person name="Morita H."/>
            <person name="Toh H."/>
            <person name="Oshima K."/>
            <person name="Murakami M."/>
            <person name="Taylor T.D."/>
            <person name="Igimi S."/>
            <person name="Hattori M."/>
        </authorList>
    </citation>
    <scope>NUCLEOTIDE SEQUENCE [LARGE SCALE GENOMIC DNA]</scope>
    <source>
        <strain evidence="2">ATCC 53103 / LMG 18243 / GG [Tokyo]</strain>
    </source>
</reference>
<dbReference type="InterPro" id="IPR010982">
    <property type="entry name" value="Lambda_DNA-bd_dom_sf"/>
</dbReference>
<organism evidence="1 2">
    <name type="scientific">Lacticaseibacillus rhamnosus (strain ATCC 53103 / LMG 18243 / GG)</name>
    <name type="common">Lactobacillus rhamnosus</name>
    <dbReference type="NCBI Taxonomy" id="568703"/>
    <lineage>
        <taxon>Bacteria</taxon>
        <taxon>Bacillati</taxon>
        <taxon>Bacillota</taxon>
        <taxon>Bacilli</taxon>
        <taxon>Lactobacillales</taxon>
        <taxon>Lactobacillaceae</taxon>
        <taxon>Lacticaseibacillus</taxon>
    </lineage>
</organism>
<dbReference type="EMBL" id="AP011548">
    <property type="protein sequence ID" value="BAI42552.1"/>
    <property type="molecule type" value="Genomic_DNA"/>
</dbReference>
<gene>
    <name evidence="1" type="ordered locus">LRHM_2025</name>
</gene>
<name>A0A7S7JGW8_LACRG</name>
<dbReference type="AlphaFoldDB" id="A0A7S7JGW8"/>
<dbReference type="KEGG" id="lrg:LRHM_2025"/>
<dbReference type="Gene3D" id="1.10.260.40">
    <property type="entry name" value="lambda repressor-like DNA-binding domains"/>
    <property type="match status" value="1"/>
</dbReference>
<dbReference type="GO" id="GO:0000976">
    <property type="term" value="F:transcription cis-regulatory region binding"/>
    <property type="evidence" value="ECO:0007669"/>
    <property type="project" value="TreeGrafter"/>
</dbReference>
<dbReference type="Gene3D" id="3.40.50.2300">
    <property type="match status" value="2"/>
</dbReference>
<dbReference type="PROSITE" id="PS00356">
    <property type="entry name" value="HTH_LACI_1"/>
    <property type="match status" value="1"/>
</dbReference>
<protein>
    <submittedName>
        <fullName evidence="1">Transcriptional regulator</fullName>
    </submittedName>
</protein>
<dbReference type="CDD" id="cd01392">
    <property type="entry name" value="HTH_LacI"/>
    <property type="match status" value="1"/>
</dbReference>
<proteinExistence type="predicted"/>
<dbReference type="RefSeq" id="WP_014569907.1">
    <property type="nucleotide sequence ID" value="NC_013198.1"/>
</dbReference>
<dbReference type="SUPFAM" id="SSF53822">
    <property type="entry name" value="Periplasmic binding protein-like I"/>
    <property type="match status" value="1"/>
</dbReference>
<dbReference type="PANTHER" id="PTHR30146:SF105">
    <property type="entry name" value="CATABOLITE CONTROL PROTEIN B"/>
    <property type="match status" value="1"/>
</dbReference>
<dbReference type="Pfam" id="PF00356">
    <property type="entry name" value="LacI"/>
    <property type="match status" value="1"/>
</dbReference>
<accession>A0A7S7JGW8</accession>